<dbReference type="SUPFAM" id="SSF48264">
    <property type="entry name" value="Cytochrome P450"/>
    <property type="match status" value="1"/>
</dbReference>
<keyword evidence="8" id="KW-0472">Membrane</keyword>
<keyword evidence="3 9" id="KW-0349">Heme</keyword>
<evidence type="ECO:0000256" key="2">
    <source>
        <dbReference type="ARBA" id="ARBA00010617"/>
    </source>
</evidence>
<protein>
    <recommendedName>
        <fullName evidence="13">Cytochrome P450</fullName>
    </recommendedName>
</protein>
<keyword evidence="6 9" id="KW-0408">Iron</keyword>
<comment type="caution">
    <text evidence="11">The sequence shown here is derived from an EMBL/GenBank/DDBJ whole genome shotgun (WGS) entry which is preliminary data.</text>
</comment>
<evidence type="ECO:0000256" key="10">
    <source>
        <dbReference type="RuleBase" id="RU000461"/>
    </source>
</evidence>
<dbReference type="InterPro" id="IPR036396">
    <property type="entry name" value="Cyt_P450_sf"/>
</dbReference>
<dbReference type="InterPro" id="IPR001128">
    <property type="entry name" value="Cyt_P450"/>
</dbReference>
<dbReference type="InterPro" id="IPR050651">
    <property type="entry name" value="Plant_Cytochrome_P450_Monoox"/>
</dbReference>
<dbReference type="PANTHER" id="PTHR47947:SF24">
    <property type="entry name" value="ISOFLAVONE 2'-HYDROXYLASE-LIKE"/>
    <property type="match status" value="1"/>
</dbReference>
<dbReference type="PANTHER" id="PTHR47947">
    <property type="entry name" value="CYTOCHROME P450 82C3-RELATED"/>
    <property type="match status" value="1"/>
</dbReference>
<keyword evidence="7 10" id="KW-0503">Monooxygenase</keyword>
<keyword evidence="5 10" id="KW-0560">Oxidoreductase</keyword>
<name>A0AAN7DVH1_QUERU</name>
<evidence type="ECO:0000256" key="5">
    <source>
        <dbReference type="ARBA" id="ARBA00023002"/>
    </source>
</evidence>
<dbReference type="GO" id="GO:0020037">
    <property type="term" value="F:heme binding"/>
    <property type="evidence" value="ECO:0007669"/>
    <property type="project" value="InterPro"/>
</dbReference>
<evidence type="ECO:0000313" key="11">
    <source>
        <dbReference type="EMBL" id="KAK4545805.1"/>
    </source>
</evidence>
<dbReference type="GO" id="GO:0005506">
    <property type="term" value="F:iron ion binding"/>
    <property type="evidence" value="ECO:0007669"/>
    <property type="project" value="InterPro"/>
</dbReference>
<dbReference type="GO" id="GO:0004497">
    <property type="term" value="F:monooxygenase activity"/>
    <property type="evidence" value="ECO:0007669"/>
    <property type="project" value="UniProtKB-KW"/>
</dbReference>
<comment type="cofactor">
    <cofactor evidence="9">
        <name>heme</name>
        <dbReference type="ChEBI" id="CHEBI:30413"/>
    </cofactor>
</comment>
<evidence type="ECO:0000256" key="6">
    <source>
        <dbReference type="ARBA" id="ARBA00023004"/>
    </source>
</evidence>
<proteinExistence type="inferred from homology"/>
<dbReference type="Pfam" id="PF00067">
    <property type="entry name" value="p450"/>
    <property type="match status" value="1"/>
</dbReference>
<dbReference type="PROSITE" id="PS00086">
    <property type="entry name" value="CYTOCHROME_P450"/>
    <property type="match status" value="1"/>
</dbReference>
<evidence type="ECO:0000313" key="12">
    <source>
        <dbReference type="Proteomes" id="UP001324115"/>
    </source>
</evidence>
<dbReference type="InterPro" id="IPR002401">
    <property type="entry name" value="Cyt_P450_E_grp-I"/>
</dbReference>
<sequence length="503" mass="57535">MEDMLLYSSLSLLLLLVAFKLFLQRKPRHKHLPPSPPSLPILGHLHLVKRPLHRYFHNLSQTYGQVFSLRFGSRLVVVVSSPSAVEECFTKNDVIFANRPRSLAGKYFGYNHTTVVSAPYGDHWRNLRRISALEILSTNRLNMFTSIRRDEVKHLLRKLSRNSSQDFAKVELKSLFSELTFNIIMRMVAGKRYYGYGEAVKGEEEARQFREIMKESVAIIGESGPGQFLPMLRWIDYGGLEKRMMGLSKRMDEFMQGLIDEKRGKEGNTMIDHLLSLQRSQPEYYTDQIIKGLIRVLLSAGTDTSAGTLEWAMSSLLNHPNVMKRARIELDNEIGQEKLIDELDIYKLQYLQGIITETLRLYPVAPMLVPHMSSNDCTIEGYDIPRDTMLLVNAWALHRDPKVWDDPKSFKPERFEGDEGKTHKLMSFGLGRRACPGEGLAHRTIGLTLASLIQCFEWKRVSEEEVDMAEGNGTTLPKAVPLEAMYKAHPLVHKVFSESKHDV</sequence>
<dbReference type="FunFam" id="1.10.630.10:FF:000023">
    <property type="entry name" value="Cytochrome P450 family protein"/>
    <property type="match status" value="1"/>
</dbReference>
<evidence type="ECO:0000256" key="3">
    <source>
        <dbReference type="ARBA" id="ARBA00022617"/>
    </source>
</evidence>
<dbReference type="CDD" id="cd20653">
    <property type="entry name" value="CYP81"/>
    <property type="match status" value="1"/>
</dbReference>
<dbReference type="PRINTS" id="PR00385">
    <property type="entry name" value="P450"/>
</dbReference>
<reference evidence="11 12" key="1">
    <citation type="journal article" date="2023" name="G3 (Bethesda)">
        <title>A haplotype-resolved chromosome-scale genome for Quercus rubra L. provides insights into the genetics of adaptive traits for red oak species.</title>
        <authorList>
            <person name="Kapoor B."/>
            <person name="Jenkins J."/>
            <person name="Schmutz J."/>
            <person name="Zhebentyayeva T."/>
            <person name="Kuelheim C."/>
            <person name="Coggeshall M."/>
            <person name="Heim C."/>
            <person name="Lasky J.R."/>
            <person name="Leites L."/>
            <person name="Islam-Faridi N."/>
            <person name="Romero-Severson J."/>
            <person name="DeLeo V.L."/>
            <person name="Lucas S.M."/>
            <person name="Lazic D."/>
            <person name="Gailing O."/>
            <person name="Carlson J."/>
            <person name="Staton M."/>
        </authorList>
    </citation>
    <scope>NUCLEOTIDE SEQUENCE [LARGE SCALE GENOMIC DNA]</scope>
    <source>
        <strain evidence="11">Pseudo-F2</strain>
    </source>
</reference>
<dbReference type="Gene3D" id="1.10.630.10">
    <property type="entry name" value="Cytochrome P450"/>
    <property type="match status" value="1"/>
</dbReference>
<evidence type="ECO:0000256" key="9">
    <source>
        <dbReference type="PIRSR" id="PIRSR602401-1"/>
    </source>
</evidence>
<evidence type="ECO:0000256" key="8">
    <source>
        <dbReference type="ARBA" id="ARBA00023136"/>
    </source>
</evidence>
<dbReference type="GO" id="GO:0016705">
    <property type="term" value="F:oxidoreductase activity, acting on paired donors, with incorporation or reduction of molecular oxygen"/>
    <property type="evidence" value="ECO:0007669"/>
    <property type="project" value="InterPro"/>
</dbReference>
<evidence type="ECO:0000256" key="1">
    <source>
        <dbReference type="ARBA" id="ARBA00004370"/>
    </source>
</evidence>
<gene>
    <name evidence="11" type="ORF">RGQ29_032920</name>
</gene>
<dbReference type="EMBL" id="JAXUIC010000269">
    <property type="protein sequence ID" value="KAK4545805.1"/>
    <property type="molecule type" value="Genomic_DNA"/>
</dbReference>
<evidence type="ECO:0000256" key="4">
    <source>
        <dbReference type="ARBA" id="ARBA00022723"/>
    </source>
</evidence>
<evidence type="ECO:0000256" key="7">
    <source>
        <dbReference type="ARBA" id="ARBA00023033"/>
    </source>
</evidence>
<dbReference type="AlphaFoldDB" id="A0AAN7DVH1"/>
<dbReference type="InterPro" id="IPR017972">
    <property type="entry name" value="Cyt_P450_CS"/>
</dbReference>
<dbReference type="GO" id="GO:0016020">
    <property type="term" value="C:membrane"/>
    <property type="evidence" value="ECO:0007669"/>
    <property type="project" value="UniProtKB-SubCell"/>
</dbReference>
<keyword evidence="4 9" id="KW-0479">Metal-binding</keyword>
<evidence type="ECO:0008006" key="13">
    <source>
        <dbReference type="Google" id="ProtNLM"/>
    </source>
</evidence>
<comment type="subcellular location">
    <subcellularLocation>
        <location evidence="1">Membrane</location>
    </subcellularLocation>
</comment>
<dbReference type="Proteomes" id="UP001324115">
    <property type="component" value="Unassembled WGS sequence"/>
</dbReference>
<dbReference type="PRINTS" id="PR00463">
    <property type="entry name" value="EP450I"/>
</dbReference>
<comment type="similarity">
    <text evidence="2 10">Belongs to the cytochrome P450 family.</text>
</comment>
<feature type="binding site" description="axial binding residue" evidence="9">
    <location>
        <position position="435"/>
    </location>
    <ligand>
        <name>heme</name>
        <dbReference type="ChEBI" id="CHEBI:30413"/>
    </ligand>
    <ligandPart>
        <name>Fe</name>
        <dbReference type="ChEBI" id="CHEBI:18248"/>
    </ligandPart>
</feature>
<accession>A0AAN7DVH1</accession>
<keyword evidence="12" id="KW-1185">Reference proteome</keyword>
<organism evidence="11 12">
    <name type="scientific">Quercus rubra</name>
    <name type="common">Northern red oak</name>
    <name type="synonym">Quercus borealis</name>
    <dbReference type="NCBI Taxonomy" id="3512"/>
    <lineage>
        <taxon>Eukaryota</taxon>
        <taxon>Viridiplantae</taxon>
        <taxon>Streptophyta</taxon>
        <taxon>Embryophyta</taxon>
        <taxon>Tracheophyta</taxon>
        <taxon>Spermatophyta</taxon>
        <taxon>Magnoliopsida</taxon>
        <taxon>eudicotyledons</taxon>
        <taxon>Gunneridae</taxon>
        <taxon>Pentapetalae</taxon>
        <taxon>rosids</taxon>
        <taxon>fabids</taxon>
        <taxon>Fagales</taxon>
        <taxon>Fagaceae</taxon>
        <taxon>Quercus</taxon>
    </lineage>
</organism>